<protein>
    <recommendedName>
        <fullName evidence="2">Terpene synthase metal-binding domain-containing protein</fullName>
    </recommendedName>
</protein>
<organism evidence="3 4">
    <name type="scientific">Datura stramonium</name>
    <name type="common">Jimsonweed</name>
    <name type="synonym">Common thornapple</name>
    <dbReference type="NCBI Taxonomy" id="4076"/>
    <lineage>
        <taxon>Eukaryota</taxon>
        <taxon>Viridiplantae</taxon>
        <taxon>Streptophyta</taxon>
        <taxon>Embryophyta</taxon>
        <taxon>Tracheophyta</taxon>
        <taxon>Spermatophyta</taxon>
        <taxon>Magnoliopsida</taxon>
        <taxon>eudicotyledons</taxon>
        <taxon>Gunneridae</taxon>
        <taxon>Pentapetalae</taxon>
        <taxon>asterids</taxon>
        <taxon>lamiids</taxon>
        <taxon>Solanales</taxon>
        <taxon>Solanaceae</taxon>
        <taxon>Solanoideae</taxon>
        <taxon>Datureae</taxon>
        <taxon>Datura</taxon>
    </lineage>
</organism>
<comment type="caution">
    <text evidence="3">The sequence shown here is derived from an EMBL/GenBank/DDBJ whole genome shotgun (WGS) entry which is preliminary data.</text>
</comment>
<evidence type="ECO:0000313" key="3">
    <source>
        <dbReference type="EMBL" id="MCD7445886.1"/>
    </source>
</evidence>
<feature type="domain" description="Terpene synthase metal-binding" evidence="2">
    <location>
        <begin position="50"/>
        <end position="126"/>
    </location>
</feature>
<dbReference type="Gene3D" id="1.10.600.10">
    <property type="entry name" value="Farnesyl Diphosphate Synthase"/>
    <property type="match status" value="1"/>
</dbReference>
<dbReference type="InterPro" id="IPR008949">
    <property type="entry name" value="Isoprenoid_synthase_dom_sf"/>
</dbReference>
<accession>A0ABS8RHR9</accession>
<reference evidence="3 4" key="1">
    <citation type="journal article" date="2021" name="BMC Genomics">
        <title>Datura genome reveals duplications of psychoactive alkaloid biosynthetic genes and high mutation rate following tissue culture.</title>
        <authorList>
            <person name="Rajewski A."/>
            <person name="Carter-House D."/>
            <person name="Stajich J."/>
            <person name="Litt A."/>
        </authorList>
    </citation>
    <scope>NUCLEOTIDE SEQUENCE [LARGE SCALE GENOMIC DNA]</scope>
    <source>
        <strain evidence="3">AR-01</strain>
    </source>
</reference>
<proteinExistence type="predicted"/>
<dbReference type="InterPro" id="IPR050148">
    <property type="entry name" value="Terpene_synthase-like"/>
</dbReference>
<evidence type="ECO:0000259" key="2">
    <source>
        <dbReference type="Pfam" id="PF03936"/>
    </source>
</evidence>
<dbReference type="InterPro" id="IPR008930">
    <property type="entry name" value="Terpenoid_cyclase/PrenylTrfase"/>
</dbReference>
<gene>
    <name evidence="3" type="ORF">HAX54_015611</name>
</gene>
<dbReference type="Proteomes" id="UP000823775">
    <property type="component" value="Unassembled WGS sequence"/>
</dbReference>
<dbReference type="Pfam" id="PF03936">
    <property type="entry name" value="Terpene_synth_C"/>
    <property type="match status" value="1"/>
</dbReference>
<dbReference type="PANTHER" id="PTHR31225">
    <property type="entry name" value="OS04G0344100 PROTEIN-RELATED"/>
    <property type="match status" value="1"/>
</dbReference>
<dbReference type="SUPFAM" id="SSF48239">
    <property type="entry name" value="Terpenoid cyclases/Protein prenyltransferases"/>
    <property type="match status" value="1"/>
</dbReference>
<dbReference type="SUPFAM" id="SSF48576">
    <property type="entry name" value="Terpenoid synthases"/>
    <property type="match status" value="1"/>
</dbReference>
<dbReference type="EMBL" id="JACEIK010000002">
    <property type="protein sequence ID" value="MCD7445886.1"/>
    <property type="molecule type" value="Genomic_DNA"/>
</dbReference>
<keyword evidence="4" id="KW-1185">Reference proteome</keyword>
<dbReference type="InterPro" id="IPR036965">
    <property type="entry name" value="Terpene_synth_N_sf"/>
</dbReference>
<evidence type="ECO:0000313" key="4">
    <source>
        <dbReference type="Proteomes" id="UP000823775"/>
    </source>
</evidence>
<evidence type="ECO:0000256" key="1">
    <source>
        <dbReference type="ARBA" id="ARBA00022723"/>
    </source>
</evidence>
<dbReference type="InterPro" id="IPR005630">
    <property type="entry name" value="Terpene_synthase_metal-bd"/>
</dbReference>
<dbReference type="PANTHER" id="PTHR31225:SF256">
    <property type="entry name" value="(-)-ALPHA-TERPINEOL SYNTHASE-LIKE"/>
    <property type="match status" value="1"/>
</dbReference>
<keyword evidence="1" id="KW-0479">Metal-binding</keyword>
<name>A0ABS8RHR9_DATST</name>
<dbReference type="Gene3D" id="1.50.10.130">
    <property type="entry name" value="Terpene synthase, N-terminal domain"/>
    <property type="match status" value="1"/>
</dbReference>
<sequence length="148" mass="17341">MDVRRSGNYKPSIWEDGYVQSRANLYSHATALEFRLLRQHGYHAPQESFQQKLSVLLTTIDDIYDVYGTLDELELFTDIVDRWDINAIEQLPRYAKSTSLALFTHDELAYDVLKEQRVQHNFTYKEGAWRWIGIPDRETKGSDTLLVL</sequence>